<reference evidence="1 2" key="1">
    <citation type="submission" date="2020-05" db="EMBL/GenBank/DDBJ databases">
        <authorList>
            <person name="Khan S.A."/>
            <person name="Jeon C.O."/>
            <person name="Chun B.H."/>
        </authorList>
    </citation>
    <scope>NUCLEOTIDE SEQUENCE [LARGE SCALE GENOMIC DNA]</scope>
    <source>
        <strain evidence="1 2">S1162</strain>
    </source>
</reference>
<accession>A0ABX1W217</accession>
<protein>
    <submittedName>
        <fullName evidence="1">Uncharacterized protein</fullName>
    </submittedName>
</protein>
<proteinExistence type="predicted"/>
<organism evidence="1 2">
    <name type="scientific">Mucilaginibacter humi</name>
    <dbReference type="NCBI Taxonomy" id="2732510"/>
    <lineage>
        <taxon>Bacteria</taxon>
        <taxon>Pseudomonadati</taxon>
        <taxon>Bacteroidota</taxon>
        <taxon>Sphingobacteriia</taxon>
        <taxon>Sphingobacteriales</taxon>
        <taxon>Sphingobacteriaceae</taxon>
        <taxon>Mucilaginibacter</taxon>
    </lineage>
</organism>
<name>A0ABX1W217_9SPHI</name>
<dbReference type="Proteomes" id="UP000566071">
    <property type="component" value="Unassembled WGS sequence"/>
</dbReference>
<evidence type="ECO:0000313" key="2">
    <source>
        <dbReference type="Proteomes" id="UP000566071"/>
    </source>
</evidence>
<keyword evidence="2" id="KW-1185">Reference proteome</keyword>
<sequence length="47" mass="5333">MDFYIGVSFKFGSLIERRLNSSSIPDGDKGFVGKIWDSIFGKKDPNY</sequence>
<comment type="caution">
    <text evidence="1">The sequence shown here is derived from an EMBL/GenBank/DDBJ whole genome shotgun (WGS) entry which is preliminary data.</text>
</comment>
<gene>
    <name evidence="1" type="ORF">HK413_00490</name>
</gene>
<dbReference type="EMBL" id="JABFCR010000001">
    <property type="protein sequence ID" value="NNU33050.1"/>
    <property type="molecule type" value="Genomic_DNA"/>
</dbReference>
<evidence type="ECO:0000313" key="1">
    <source>
        <dbReference type="EMBL" id="NNU33050.1"/>
    </source>
</evidence>